<dbReference type="AlphaFoldDB" id="A0AA38VJB6"/>
<gene>
    <name evidence="1" type="ORF">NKR23_g2131</name>
</gene>
<protein>
    <submittedName>
        <fullName evidence="1">Uncharacterized protein</fullName>
    </submittedName>
</protein>
<dbReference type="EMBL" id="JANBVO010000003">
    <property type="protein sequence ID" value="KAJ9155561.1"/>
    <property type="molecule type" value="Genomic_DNA"/>
</dbReference>
<sequence length="260" mass="29719">MEVRDFPIATVYGLRFCRLCVLGDERIRAIVESLFRESGICYLGMYLRYGYHEGYDSHAYRFQMGNKEADLSVLMVQLWAKGSRAIYYESSHLLELPTTSMQNALYGTADSDLQEAGCRGLETPFEDGGVAFFDARSLFKIKHKSALTFAFTTKAVLENKAFSWTKMVLSRTPGMVEEVNAMERISTKIKKGQIVNLRKGQISNPRKSQNREERSNWRQLVVSRLEIVAQSSRFGSVGNGSCFRRARRQRSYLFRASAEH</sequence>
<keyword evidence="2" id="KW-1185">Reference proteome</keyword>
<comment type="caution">
    <text evidence="1">The sequence shown here is derived from an EMBL/GenBank/DDBJ whole genome shotgun (WGS) entry which is preliminary data.</text>
</comment>
<dbReference type="Proteomes" id="UP001174694">
    <property type="component" value="Unassembled WGS sequence"/>
</dbReference>
<evidence type="ECO:0000313" key="2">
    <source>
        <dbReference type="Proteomes" id="UP001174694"/>
    </source>
</evidence>
<proteinExistence type="predicted"/>
<reference evidence="1" key="1">
    <citation type="submission" date="2022-07" db="EMBL/GenBank/DDBJ databases">
        <title>Fungi with potential for degradation of polypropylene.</title>
        <authorList>
            <person name="Gostincar C."/>
        </authorList>
    </citation>
    <scope>NUCLEOTIDE SEQUENCE</scope>
    <source>
        <strain evidence="1">EXF-13308</strain>
    </source>
</reference>
<evidence type="ECO:0000313" key="1">
    <source>
        <dbReference type="EMBL" id="KAJ9155561.1"/>
    </source>
</evidence>
<accession>A0AA38VJB6</accession>
<organism evidence="1 2">
    <name type="scientific">Pleurostoma richardsiae</name>
    <dbReference type="NCBI Taxonomy" id="41990"/>
    <lineage>
        <taxon>Eukaryota</taxon>
        <taxon>Fungi</taxon>
        <taxon>Dikarya</taxon>
        <taxon>Ascomycota</taxon>
        <taxon>Pezizomycotina</taxon>
        <taxon>Sordariomycetes</taxon>
        <taxon>Sordariomycetidae</taxon>
        <taxon>Calosphaeriales</taxon>
        <taxon>Pleurostomataceae</taxon>
        <taxon>Pleurostoma</taxon>
    </lineage>
</organism>
<name>A0AA38VJB6_9PEZI</name>